<sequence>MKKVVTFGEIMGRIMPEGFMRFRQCLPGKVDMLFAGAEANVAVSVSQLGGEAEFVTALPENDIASACIAELSSLGVATSHIIRSDGRLGLYFTEPGANQRPSRVIYDRSYSAISKAEPADYDWDGVFSDAGWLHISGITPAISKNAAESTLAAVKKAKQAGVTISCDLNFRAKLWKWKQGIEPQALAREVMSEIVSGVDVLIANEEDADCVLGIKAENTDVEAGSLDVQAYKDVAAKISRAFPNIEKIATTFRESVSASHNNWGAMLYDCKQAKAFYAPTEAGEYQPYRITDIVDRVGGGDAFAAGLIFALNTPELSGCREAVSFAAASSCLAHSIKGDFNFSTRSEVEALAGGNASGRVVR</sequence>
<dbReference type="KEGG" id="pbp:STSP1_01349"/>
<dbReference type="GO" id="GO:0008673">
    <property type="term" value="F:2-dehydro-3-deoxygluconokinase activity"/>
    <property type="evidence" value="ECO:0007669"/>
    <property type="project" value="UniProtKB-EC"/>
</dbReference>
<keyword evidence="6" id="KW-1185">Reference proteome</keyword>
<dbReference type="STRING" id="1941349.STSP1_01349"/>
<evidence type="ECO:0000313" key="5">
    <source>
        <dbReference type="EMBL" id="ARN56956.1"/>
    </source>
</evidence>
<accession>A0A1W6LMI0</accession>
<dbReference type="EMBL" id="CP021023">
    <property type="protein sequence ID" value="ARN56956.1"/>
    <property type="molecule type" value="Genomic_DNA"/>
</dbReference>
<feature type="domain" description="Carbohydrate kinase PfkB" evidence="4">
    <location>
        <begin position="1"/>
        <end position="335"/>
    </location>
</feature>
<dbReference type="InterPro" id="IPR011611">
    <property type="entry name" value="PfkB_dom"/>
</dbReference>
<dbReference type="PANTHER" id="PTHR43320">
    <property type="entry name" value="SUGAR KINASE"/>
    <property type="match status" value="1"/>
</dbReference>
<evidence type="ECO:0000256" key="1">
    <source>
        <dbReference type="ARBA" id="ARBA00010688"/>
    </source>
</evidence>
<organism evidence="5 6">
    <name type="scientific">Sedimentisphaera salicampi</name>
    <dbReference type="NCBI Taxonomy" id="1941349"/>
    <lineage>
        <taxon>Bacteria</taxon>
        <taxon>Pseudomonadati</taxon>
        <taxon>Planctomycetota</taxon>
        <taxon>Phycisphaerae</taxon>
        <taxon>Sedimentisphaerales</taxon>
        <taxon>Sedimentisphaeraceae</taxon>
        <taxon>Sedimentisphaera</taxon>
    </lineage>
</organism>
<gene>
    <name evidence="5" type="primary">kdgK</name>
    <name evidence="5" type="ORF">STSP1_01349</name>
</gene>
<dbReference type="Pfam" id="PF00294">
    <property type="entry name" value="PfkB"/>
    <property type="match status" value="1"/>
</dbReference>
<dbReference type="InterPro" id="IPR052700">
    <property type="entry name" value="Carb_kinase_PfkB-like"/>
</dbReference>
<keyword evidence="2 5" id="KW-0808">Transferase</keyword>
<dbReference type="CDD" id="cd01166">
    <property type="entry name" value="KdgK"/>
    <property type="match status" value="1"/>
</dbReference>
<evidence type="ECO:0000259" key="4">
    <source>
        <dbReference type="Pfam" id="PF00294"/>
    </source>
</evidence>
<dbReference type="RefSeq" id="WP_085755630.1">
    <property type="nucleotide sequence ID" value="NZ_CP021023.1"/>
</dbReference>
<dbReference type="AlphaFoldDB" id="A0A1W6LMI0"/>
<protein>
    <submittedName>
        <fullName evidence="5">2-dehydro-3-deoxygluconokinase</fullName>
        <ecNumber evidence="5">2.7.1.45</ecNumber>
    </submittedName>
</protein>
<keyword evidence="3 5" id="KW-0418">Kinase</keyword>
<dbReference type="Gene3D" id="3.40.1190.20">
    <property type="match status" value="1"/>
</dbReference>
<evidence type="ECO:0000256" key="3">
    <source>
        <dbReference type="ARBA" id="ARBA00022777"/>
    </source>
</evidence>
<dbReference type="PANTHER" id="PTHR43320:SF2">
    <property type="entry name" value="2-DEHYDRO-3-DEOXYGLUCONOKINASE_2-DEHYDRO-3-DEOXYGALACTONOKINASE"/>
    <property type="match status" value="1"/>
</dbReference>
<name>A0A1W6LMI0_9BACT</name>
<dbReference type="SUPFAM" id="SSF53613">
    <property type="entry name" value="Ribokinase-like"/>
    <property type="match status" value="1"/>
</dbReference>
<dbReference type="Proteomes" id="UP000193334">
    <property type="component" value="Chromosome"/>
</dbReference>
<reference evidence="6" key="1">
    <citation type="submission" date="2017-04" db="EMBL/GenBank/DDBJ databases">
        <title>Comparative genomics and description of representatives of a novel lineage of planctomycetes thriving in anoxic sediments.</title>
        <authorList>
            <person name="Spring S."/>
            <person name="Bunk B."/>
            <person name="Sproer C."/>
        </authorList>
    </citation>
    <scope>NUCLEOTIDE SEQUENCE [LARGE SCALE GENOMIC DNA]</scope>
    <source>
        <strain evidence="6">ST-PulAB-D4</strain>
    </source>
</reference>
<dbReference type="InterPro" id="IPR029056">
    <property type="entry name" value="Ribokinase-like"/>
</dbReference>
<evidence type="ECO:0000313" key="6">
    <source>
        <dbReference type="Proteomes" id="UP000193334"/>
    </source>
</evidence>
<comment type="similarity">
    <text evidence="1">Belongs to the carbohydrate kinase PfkB family.</text>
</comment>
<dbReference type="EC" id="2.7.1.45" evidence="5"/>
<evidence type="ECO:0000256" key="2">
    <source>
        <dbReference type="ARBA" id="ARBA00022679"/>
    </source>
</evidence>
<proteinExistence type="inferred from homology"/>